<sequence length="309" mass="35115">MAKPKRPIRMPPKVQPSVLKPIPGKVADANPRFRPKVLPLVVGGALLYFGATYTTMLVYKSKQDTQNDIERREAGVEDSELTPGNFDTSTIWNKIAADYDKEIATDEFWMGIGLLRRWLIGKAKGDVLEVSAGTGRNFEHYKPDHVTSLTFTDKSPSMLEEAKSKFEEYNSNFKKAFVAFKRADVQEIGSLTTDDGKPMKFDTVIDTFGLCSCSDPVEAILGMVNACKDSEDARILLLEHGRSHYDWLNNLLDKNADKHVSKWGCWWNRDFMSVFEDERVTRELDIEKVSRWHLGTTYYVIAKKKSKST</sequence>
<keyword evidence="1" id="KW-0472">Membrane</keyword>
<protein>
    <recommendedName>
        <fullName evidence="2">Methyltransferase type 12 domain-containing protein</fullName>
    </recommendedName>
</protein>
<keyword evidence="1" id="KW-1133">Transmembrane helix</keyword>
<dbReference type="GeneID" id="75912835"/>
<keyword evidence="1" id="KW-0812">Transmembrane</keyword>
<comment type="caution">
    <text evidence="3">The sequence shown here is derived from an EMBL/GenBank/DDBJ whole genome shotgun (WGS) entry which is preliminary data.</text>
</comment>
<dbReference type="SUPFAM" id="SSF53335">
    <property type="entry name" value="S-adenosyl-L-methionine-dependent methyltransferases"/>
    <property type="match status" value="1"/>
</dbReference>
<dbReference type="InterPro" id="IPR050508">
    <property type="entry name" value="Methyltransf_Superfamily"/>
</dbReference>
<dbReference type="PANTHER" id="PTHR42912">
    <property type="entry name" value="METHYLTRANSFERASE"/>
    <property type="match status" value="1"/>
</dbReference>
<dbReference type="AlphaFoldDB" id="A0AAD5EEF9"/>
<dbReference type="PANTHER" id="PTHR42912:SF83">
    <property type="entry name" value="METHYLTRANSFERASE TYPE 11 DOMAIN-CONTAINING PROTEIN"/>
    <property type="match status" value="1"/>
</dbReference>
<dbReference type="InterPro" id="IPR013217">
    <property type="entry name" value="Methyltransf_12"/>
</dbReference>
<proteinExistence type="predicted"/>
<dbReference type="GO" id="GO:0008168">
    <property type="term" value="F:methyltransferase activity"/>
    <property type="evidence" value="ECO:0007669"/>
    <property type="project" value="TreeGrafter"/>
</dbReference>
<feature type="domain" description="Methyltransferase type 12" evidence="2">
    <location>
        <begin position="128"/>
        <end position="229"/>
    </location>
</feature>
<dbReference type="Gene3D" id="3.40.50.150">
    <property type="entry name" value="Vaccinia Virus protein VP39"/>
    <property type="match status" value="1"/>
</dbReference>
<keyword evidence="4" id="KW-1185">Reference proteome</keyword>
<evidence type="ECO:0000259" key="2">
    <source>
        <dbReference type="Pfam" id="PF08242"/>
    </source>
</evidence>
<reference evidence="3" key="1">
    <citation type="submission" date="2021-06" db="EMBL/GenBank/DDBJ databases">
        <authorList>
            <consortium name="DOE Joint Genome Institute"/>
            <person name="Mondo S.J."/>
            <person name="Amses K.R."/>
            <person name="Simmons D.R."/>
            <person name="Longcore J.E."/>
            <person name="Seto K."/>
            <person name="Alves G.H."/>
            <person name="Bonds A.E."/>
            <person name="Quandt C.A."/>
            <person name="Davis W.J."/>
            <person name="Chang Y."/>
            <person name="Letcher P.M."/>
            <person name="Powell M.J."/>
            <person name="Kuo A."/>
            <person name="Labutti K."/>
            <person name="Pangilinan J."/>
            <person name="Andreopoulos W."/>
            <person name="Tritt A."/>
            <person name="Riley R."/>
            <person name="Hundley H."/>
            <person name="Johnson J."/>
            <person name="Lipzen A."/>
            <person name="Barry K."/>
            <person name="Berbee M.L."/>
            <person name="Buchler N.E."/>
            <person name="Grigoriev I.V."/>
            <person name="Spatafora J.W."/>
            <person name="Stajich J.E."/>
            <person name="James T.Y."/>
        </authorList>
    </citation>
    <scope>NUCLEOTIDE SEQUENCE</scope>
    <source>
        <strain evidence="3">AG</strain>
    </source>
</reference>
<evidence type="ECO:0000313" key="4">
    <source>
        <dbReference type="Proteomes" id="UP001206595"/>
    </source>
</evidence>
<dbReference type="EMBL" id="MU620905">
    <property type="protein sequence ID" value="KAI8581540.1"/>
    <property type="molecule type" value="Genomic_DNA"/>
</dbReference>
<dbReference type="Proteomes" id="UP001206595">
    <property type="component" value="Unassembled WGS sequence"/>
</dbReference>
<dbReference type="Pfam" id="PF08242">
    <property type="entry name" value="Methyltransf_12"/>
    <property type="match status" value="1"/>
</dbReference>
<dbReference type="RefSeq" id="XP_051446544.1">
    <property type="nucleotide sequence ID" value="XM_051587490.1"/>
</dbReference>
<accession>A0AAD5EEF9</accession>
<reference evidence="3" key="2">
    <citation type="journal article" date="2022" name="Proc. Natl. Acad. Sci. U.S.A.">
        <title>Diploid-dominant life cycles characterize the early evolution of Fungi.</title>
        <authorList>
            <person name="Amses K.R."/>
            <person name="Simmons D.R."/>
            <person name="Longcore J.E."/>
            <person name="Mondo S.J."/>
            <person name="Seto K."/>
            <person name="Jeronimo G.H."/>
            <person name="Bonds A.E."/>
            <person name="Quandt C.A."/>
            <person name="Davis W.J."/>
            <person name="Chang Y."/>
            <person name="Federici B.A."/>
            <person name="Kuo A."/>
            <person name="LaButti K."/>
            <person name="Pangilinan J."/>
            <person name="Andreopoulos W."/>
            <person name="Tritt A."/>
            <person name="Riley R."/>
            <person name="Hundley H."/>
            <person name="Johnson J."/>
            <person name="Lipzen A."/>
            <person name="Barry K."/>
            <person name="Lang B.F."/>
            <person name="Cuomo C.A."/>
            <person name="Buchler N.E."/>
            <person name="Grigoriev I.V."/>
            <person name="Spatafora J.W."/>
            <person name="Stajich J.E."/>
            <person name="James T.Y."/>
        </authorList>
    </citation>
    <scope>NUCLEOTIDE SEQUENCE</scope>
    <source>
        <strain evidence="3">AG</strain>
    </source>
</reference>
<evidence type="ECO:0000256" key="1">
    <source>
        <dbReference type="SAM" id="Phobius"/>
    </source>
</evidence>
<evidence type="ECO:0000313" key="3">
    <source>
        <dbReference type="EMBL" id="KAI8581540.1"/>
    </source>
</evidence>
<dbReference type="InterPro" id="IPR029063">
    <property type="entry name" value="SAM-dependent_MTases_sf"/>
</dbReference>
<gene>
    <name evidence="3" type="ORF">K450DRAFT_231802</name>
</gene>
<name>A0AAD5EEF9_UMBRA</name>
<organism evidence="3 4">
    <name type="scientific">Umbelopsis ramanniana AG</name>
    <dbReference type="NCBI Taxonomy" id="1314678"/>
    <lineage>
        <taxon>Eukaryota</taxon>
        <taxon>Fungi</taxon>
        <taxon>Fungi incertae sedis</taxon>
        <taxon>Mucoromycota</taxon>
        <taxon>Mucoromycotina</taxon>
        <taxon>Umbelopsidomycetes</taxon>
        <taxon>Umbelopsidales</taxon>
        <taxon>Umbelopsidaceae</taxon>
        <taxon>Umbelopsis</taxon>
    </lineage>
</organism>
<feature type="transmembrane region" description="Helical" evidence="1">
    <location>
        <begin position="37"/>
        <end position="59"/>
    </location>
</feature>